<dbReference type="CDD" id="cd00796">
    <property type="entry name" value="INT_Rci_Hp1_C"/>
    <property type="match status" value="1"/>
</dbReference>
<name>A0A9X3TVV2_9PROT</name>
<dbReference type="InterPro" id="IPR002104">
    <property type="entry name" value="Integrase_catalytic"/>
</dbReference>
<dbReference type="GO" id="GO:0006310">
    <property type="term" value="P:DNA recombination"/>
    <property type="evidence" value="ECO:0007669"/>
    <property type="project" value="UniProtKB-KW"/>
</dbReference>
<keyword evidence="3 5" id="KW-0238">DNA-binding</keyword>
<dbReference type="Gene3D" id="1.10.150.130">
    <property type="match status" value="1"/>
</dbReference>
<dbReference type="AlphaFoldDB" id="A0A9X3TVV2"/>
<evidence type="ECO:0000256" key="4">
    <source>
        <dbReference type="ARBA" id="ARBA00023172"/>
    </source>
</evidence>
<feature type="domain" description="Tyr recombinase" evidence="6">
    <location>
        <begin position="232"/>
        <end position="406"/>
    </location>
</feature>
<dbReference type="EMBL" id="JANWOI010000001">
    <property type="protein sequence ID" value="MDA5192670.1"/>
    <property type="molecule type" value="Genomic_DNA"/>
</dbReference>
<evidence type="ECO:0000256" key="1">
    <source>
        <dbReference type="ARBA" id="ARBA00008857"/>
    </source>
</evidence>
<keyword evidence="4" id="KW-0233">DNA recombination</keyword>
<proteinExistence type="inferred from homology"/>
<comment type="caution">
    <text evidence="8">The sequence shown here is derived from an EMBL/GenBank/DDBJ whole genome shotgun (WGS) entry which is preliminary data.</text>
</comment>
<dbReference type="InterPro" id="IPR044068">
    <property type="entry name" value="CB"/>
</dbReference>
<evidence type="ECO:0000313" key="9">
    <source>
        <dbReference type="Proteomes" id="UP001141619"/>
    </source>
</evidence>
<dbReference type="InterPro" id="IPR038488">
    <property type="entry name" value="Integrase_DNA-bd_sf"/>
</dbReference>
<dbReference type="Pfam" id="PF00589">
    <property type="entry name" value="Phage_integrase"/>
    <property type="match status" value="1"/>
</dbReference>
<accession>A0A9X3TVV2</accession>
<dbReference type="GO" id="GO:0015074">
    <property type="term" value="P:DNA integration"/>
    <property type="evidence" value="ECO:0007669"/>
    <property type="project" value="UniProtKB-KW"/>
</dbReference>
<dbReference type="Gene3D" id="3.30.160.390">
    <property type="entry name" value="Integrase, DNA-binding domain"/>
    <property type="match status" value="1"/>
</dbReference>
<dbReference type="InterPro" id="IPR011010">
    <property type="entry name" value="DNA_brk_join_enz"/>
</dbReference>
<evidence type="ECO:0000313" key="8">
    <source>
        <dbReference type="EMBL" id="MDA5192670.1"/>
    </source>
</evidence>
<reference evidence="8" key="2">
    <citation type="journal article" date="2023" name="Syst. Appl. Microbiol.">
        <title>Govania unica gen. nov., sp. nov., a rare biosphere bacterium that represents a novel family in the class Alphaproteobacteria.</title>
        <authorList>
            <person name="Vandamme P."/>
            <person name="Peeters C."/>
            <person name="Hettiarachchi A."/>
            <person name="Cnockaert M."/>
            <person name="Carlier A."/>
        </authorList>
    </citation>
    <scope>NUCLEOTIDE SEQUENCE</scope>
    <source>
        <strain evidence="8">LMG 31809</strain>
    </source>
</reference>
<dbReference type="SUPFAM" id="SSF56349">
    <property type="entry name" value="DNA breaking-rejoining enzymes"/>
    <property type="match status" value="1"/>
</dbReference>
<evidence type="ECO:0000259" key="7">
    <source>
        <dbReference type="PROSITE" id="PS51900"/>
    </source>
</evidence>
<dbReference type="Proteomes" id="UP001141619">
    <property type="component" value="Unassembled WGS sequence"/>
</dbReference>
<dbReference type="InterPro" id="IPR013762">
    <property type="entry name" value="Integrase-like_cat_sf"/>
</dbReference>
<keyword evidence="2" id="KW-0229">DNA integration</keyword>
<evidence type="ECO:0000256" key="5">
    <source>
        <dbReference type="PROSITE-ProRule" id="PRU01248"/>
    </source>
</evidence>
<evidence type="ECO:0000256" key="2">
    <source>
        <dbReference type="ARBA" id="ARBA00022908"/>
    </source>
</evidence>
<dbReference type="PANTHER" id="PTHR30629:SF2">
    <property type="entry name" value="PROPHAGE INTEGRASE INTS-RELATED"/>
    <property type="match status" value="1"/>
</dbReference>
<reference evidence="8" key="1">
    <citation type="submission" date="2022-08" db="EMBL/GenBank/DDBJ databases">
        <authorList>
            <person name="Vandamme P."/>
            <person name="Hettiarachchi A."/>
            <person name="Peeters C."/>
            <person name="Cnockaert M."/>
            <person name="Carlier A."/>
        </authorList>
    </citation>
    <scope>NUCLEOTIDE SEQUENCE</scope>
    <source>
        <strain evidence="8">LMG 31809</strain>
    </source>
</reference>
<gene>
    <name evidence="8" type="ORF">NYP16_01700</name>
</gene>
<comment type="similarity">
    <text evidence="1">Belongs to the 'phage' integrase family.</text>
</comment>
<dbReference type="PROSITE" id="PS51900">
    <property type="entry name" value="CB"/>
    <property type="match status" value="1"/>
</dbReference>
<sequence length="432" mass="47111">MIWDSDVKGFGLRVNADGSKTYVLKYLFRGSQRWISIGKHGSPFTPDMARTEAMKLLGQAKAGIDPAEARKDARTAGKTVAELCDDYFKAAEAGTVLTKFDVPKKASTLATDRRRIERHIKPLLGRKRVRDVTSDDIEDFLHDIAAGKTAADVKTGQQGRARVNGGKGTATRTVGLLGGIFSFAVKRRMRPDNPVQGVQRFKDNSSGRFLSNGELQTLGRTLADAEAAWENHETAVRNWETAGKNDKRPKKPGDAENPIALKALRLLILTGARKSEILTLRWAWVDAERGFLRLPDSKSGAKLVPLGSAVLELISSLPHMANNPHVFPGAKAGQYLVGLAKVWERIRAKAQLPELRLHDLRHSFASAGAAGGDSLLLIGAILGHKDPKTTKQYTHLANDPVRAASERISGRISAIMNNEPGAEIVQFPTRKA</sequence>
<evidence type="ECO:0000259" key="6">
    <source>
        <dbReference type="PROSITE" id="PS51898"/>
    </source>
</evidence>
<dbReference type="InterPro" id="IPR025166">
    <property type="entry name" value="Integrase_DNA_bind_dom"/>
</dbReference>
<feature type="domain" description="Core-binding (CB)" evidence="7">
    <location>
        <begin position="78"/>
        <end position="185"/>
    </location>
</feature>
<dbReference type="PROSITE" id="PS51898">
    <property type="entry name" value="TYR_RECOMBINASE"/>
    <property type="match status" value="1"/>
</dbReference>
<keyword evidence="9" id="KW-1185">Reference proteome</keyword>
<evidence type="ECO:0000256" key="3">
    <source>
        <dbReference type="ARBA" id="ARBA00023125"/>
    </source>
</evidence>
<organism evidence="8 9">
    <name type="scientific">Govanella unica</name>
    <dbReference type="NCBI Taxonomy" id="2975056"/>
    <lineage>
        <taxon>Bacteria</taxon>
        <taxon>Pseudomonadati</taxon>
        <taxon>Pseudomonadota</taxon>
        <taxon>Alphaproteobacteria</taxon>
        <taxon>Emcibacterales</taxon>
        <taxon>Govanellaceae</taxon>
        <taxon>Govanella</taxon>
    </lineage>
</organism>
<dbReference type="Pfam" id="PF13356">
    <property type="entry name" value="Arm-DNA-bind_3"/>
    <property type="match status" value="1"/>
</dbReference>
<protein>
    <submittedName>
        <fullName evidence="8">Site-specific integrase</fullName>
    </submittedName>
</protein>
<dbReference type="InterPro" id="IPR050808">
    <property type="entry name" value="Phage_Integrase"/>
</dbReference>
<dbReference type="GO" id="GO:0003677">
    <property type="term" value="F:DNA binding"/>
    <property type="evidence" value="ECO:0007669"/>
    <property type="project" value="UniProtKB-UniRule"/>
</dbReference>
<dbReference type="PANTHER" id="PTHR30629">
    <property type="entry name" value="PROPHAGE INTEGRASE"/>
    <property type="match status" value="1"/>
</dbReference>
<dbReference type="InterPro" id="IPR010998">
    <property type="entry name" value="Integrase_recombinase_N"/>
</dbReference>
<dbReference type="Gene3D" id="1.10.443.10">
    <property type="entry name" value="Intergrase catalytic core"/>
    <property type="match status" value="1"/>
</dbReference>